<feature type="non-terminal residue" evidence="6">
    <location>
        <position position="1"/>
    </location>
</feature>
<keyword evidence="7" id="KW-1185">Reference proteome</keyword>
<evidence type="ECO:0000256" key="1">
    <source>
        <dbReference type="ARBA" id="ARBA00022723"/>
    </source>
</evidence>
<dbReference type="Proteomes" id="UP000824890">
    <property type="component" value="Unassembled WGS sequence"/>
</dbReference>
<dbReference type="SMART" id="SM00249">
    <property type="entry name" value="PHD"/>
    <property type="match status" value="3"/>
</dbReference>
<dbReference type="InterPro" id="IPR046349">
    <property type="entry name" value="C1-like_sf"/>
</dbReference>
<dbReference type="PANTHER" id="PTHR32410">
    <property type="entry name" value="CYSTEINE/HISTIDINE-RICH C1 DOMAIN FAMILY PROTEIN"/>
    <property type="match status" value="1"/>
</dbReference>
<dbReference type="InterPro" id="IPR054483">
    <property type="entry name" value="DC1-like_CT"/>
</dbReference>
<dbReference type="InterPro" id="IPR004146">
    <property type="entry name" value="DC1"/>
</dbReference>
<reference evidence="6 7" key="1">
    <citation type="submission" date="2021-05" db="EMBL/GenBank/DDBJ databases">
        <title>Genome Assembly of Synthetic Allotetraploid Brassica napus Reveals Homoeologous Exchanges between Subgenomes.</title>
        <authorList>
            <person name="Davis J.T."/>
        </authorList>
    </citation>
    <scope>NUCLEOTIDE SEQUENCE [LARGE SCALE GENOMIC DNA]</scope>
    <source>
        <strain evidence="7">cv. Da-Ae</strain>
        <tissue evidence="6">Seedling</tissue>
    </source>
</reference>
<keyword evidence="4" id="KW-0862">Zinc</keyword>
<evidence type="ECO:0000313" key="6">
    <source>
        <dbReference type="EMBL" id="KAH0900267.1"/>
    </source>
</evidence>
<keyword evidence="2" id="KW-0677">Repeat</keyword>
<feature type="domain" description="Zinc finger PHD-type" evidence="5">
    <location>
        <begin position="433"/>
        <end position="500"/>
    </location>
</feature>
<dbReference type="EMBL" id="JAGKQM010000012">
    <property type="protein sequence ID" value="KAH0900267.1"/>
    <property type="molecule type" value="Genomic_DNA"/>
</dbReference>
<dbReference type="SUPFAM" id="SSF57889">
    <property type="entry name" value="Cysteine-rich domain"/>
    <property type="match status" value="3"/>
</dbReference>
<comment type="caution">
    <text evidence="6">The sequence shown here is derived from an EMBL/GenBank/DDBJ whole genome shotgun (WGS) entry which is preliminary data.</text>
</comment>
<feature type="domain" description="Zinc finger PHD-type" evidence="5">
    <location>
        <begin position="282"/>
        <end position="333"/>
    </location>
</feature>
<proteinExistence type="predicted"/>
<organism evidence="6 7">
    <name type="scientific">Brassica napus</name>
    <name type="common">Rape</name>
    <dbReference type="NCBI Taxonomy" id="3708"/>
    <lineage>
        <taxon>Eukaryota</taxon>
        <taxon>Viridiplantae</taxon>
        <taxon>Streptophyta</taxon>
        <taxon>Embryophyta</taxon>
        <taxon>Tracheophyta</taxon>
        <taxon>Spermatophyta</taxon>
        <taxon>Magnoliopsida</taxon>
        <taxon>eudicotyledons</taxon>
        <taxon>Gunneridae</taxon>
        <taxon>Pentapetalae</taxon>
        <taxon>rosids</taxon>
        <taxon>malvids</taxon>
        <taxon>Brassicales</taxon>
        <taxon>Brassicaceae</taxon>
        <taxon>Brassiceae</taxon>
        <taxon>Brassica</taxon>
    </lineage>
</organism>
<dbReference type="Pfam" id="PF03107">
    <property type="entry name" value="C1_2"/>
    <property type="match status" value="3"/>
</dbReference>
<evidence type="ECO:0000256" key="3">
    <source>
        <dbReference type="ARBA" id="ARBA00022771"/>
    </source>
</evidence>
<gene>
    <name evidence="6" type="ORF">HID58_049835</name>
</gene>
<feature type="domain" description="Zinc finger PHD-type" evidence="5">
    <location>
        <begin position="98"/>
        <end position="160"/>
    </location>
</feature>
<protein>
    <recommendedName>
        <fullName evidence="5">Zinc finger PHD-type domain-containing protein</fullName>
    </recommendedName>
</protein>
<evidence type="ECO:0000313" key="7">
    <source>
        <dbReference type="Proteomes" id="UP000824890"/>
    </source>
</evidence>
<keyword evidence="1" id="KW-0479">Metal-binding</keyword>
<keyword evidence="3" id="KW-0863">Zinc-finger</keyword>
<evidence type="ECO:0000256" key="2">
    <source>
        <dbReference type="ARBA" id="ARBA00022737"/>
    </source>
</evidence>
<dbReference type="InterPro" id="IPR001965">
    <property type="entry name" value="Znf_PHD"/>
</dbReference>
<evidence type="ECO:0000259" key="5">
    <source>
        <dbReference type="SMART" id="SM00249"/>
    </source>
</evidence>
<dbReference type="InterPro" id="IPR053192">
    <property type="entry name" value="Vacuole_Formation_Reg"/>
</dbReference>
<name>A0ABQ8B644_BRANA</name>
<dbReference type="Pfam" id="PF22926">
    <property type="entry name" value="C1-like_CT"/>
    <property type="match status" value="2"/>
</dbReference>
<accession>A0ABQ8B644</accession>
<sequence length="744" mass="86194">SQIITTKLQTYNNHPNIFSITMSSVQHSLFSPLFCPLYRLYCLLNPYNEKFTIINISCYLPNVEGNSILRYYRYLGHRLYPLYWCNNKEVGDESLCHACTCKEIGTTYYFCDKCGLSFHKECVESPPLIKSLYHSKHPLQLVLDYSVDSKLLIYVCLQCDFVVHENCIYLPFVIRISRHDHRLSFTYSLPRILSCGVCRQKVDEDYGSYSCTKDCSYAVHSKCATREDVWDGKELEEEPEEDYENLNSFEVIGDGIIKHFGHSHHMKFERKTTDIMYDDEKRCQACLLPFYGGGVYECMESNCDFVLHEACANLPRTKQHIAHPNPFILQRCLYGFRYVCSKGDESISIDVRCAAISEPFVQQCHPHPLFLSNELGKSRLCSICKNEKDQTLNCIECSFFLCFRCATLPYKVRYEHDEHFLTLSYKENESLNWCEICEEIMDSTIWLYTCHECGTVFHIQCFLGKCAPYVKPAQNLLLDDTKFNIIPNNRLTRPICDDCGRRCQDKLMLEVYDDDRKILCIKLHVPCPQWTLPQIPVESEPSQPETEIRIKEKYFALGKDELLTPLMIFQSQFLIIQPHNDQGRPLPPHHKPAMFHCWQAHNIRYLRKLCPCPRTYVPQPGTRALPLGNEPVSARCLLIGVGPASPMGLLLLSRSSPNHLKPIHISTAKRNKPIIKGHIWGKCAPYVKPAQNLLLDDKKINIIPNNRLTRPICNGCGRRCQDKLMLEFYEDDRKMLYCYPSLKG</sequence>
<evidence type="ECO:0000256" key="4">
    <source>
        <dbReference type="ARBA" id="ARBA00022833"/>
    </source>
</evidence>
<dbReference type="PANTHER" id="PTHR32410:SF201">
    <property type="entry name" value="ZINC FINGER PHD-TYPE DOMAIN-CONTAINING PROTEIN"/>
    <property type="match status" value="1"/>
</dbReference>